<evidence type="ECO:0000313" key="9">
    <source>
        <dbReference type="EMBL" id="MFC1402929.1"/>
    </source>
</evidence>
<comment type="subcellular location">
    <subcellularLocation>
        <location evidence="1">Cell membrane</location>
        <topology evidence="1">Multi-pass membrane protein</topology>
    </subcellularLocation>
</comment>
<evidence type="ECO:0000313" key="10">
    <source>
        <dbReference type="Proteomes" id="UP001592528"/>
    </source>
</evidence>
<dbReference type="SUPFAM" id="SSF82866">
    <property type="entry name" value="Multidrug efflux transporter AcrB transmembrane domain"/>
    <property type="match status" value="2"/>
</dbReference>
<organism evidence="9 10">
    <name type="scientific">Streptacidiphilus cavernicola</name>
    <dbReference type="NCBI Taxonomy" id="3342716"/>
    <lineage>
        <taxon>Bacteria</taxon>
        <taxon>Bacillati</taxon>
        <taxon>Actinomycetota</taxon>
        <taxon>Actinomycetes</taxon>
        <taxon>Kitasatosporales</taxon>
        <taxon>Streptomycetaceae</taxon>
        <taxon>Streptacidiphilus</taxon>
    </lineage>
</organism>
<comment type="similarity">
    <text evidence="2">Belongs to the resistance-nodulation-cell division (RND) (TC 2.A.6) family. MmpL subfamily.</text>
</comment>
<feature type="transmembrane region" description="Helical" evidence="7">
    <location>
        <begin position="602"/>
        <end position="620"/>
    </location>
</feature>
<keyword evidence="6 7" id="KW-0472">Membrane</keyword>
<evidence type="ECO:0000256" key="1">
    <source>
        <dbReference type="ARBA" id="ARBA00004651"/>
    </source>
</evidence>
<keyword evidence="5 7" id="KW-1133">Transmembrane helix</keyword>
<dbReference type="Gene3D" id="1.20.1640.10">
    <property type="entry name" value="Multidrug efflux transporter AcrB transmembrane domain"/>
    <property type="match status" value="2"/>
</dbReference>
<feature type="transmembrane region" description="Helical" evidence="7">
    <location>
        <begin position="234"/>
        <end position="255"/>
    </location>
</feature>
<evidence type="ECO:0000256" key="4">
    <source>
        <dbReference type="ARBA" id="ARBA00022692"/>
    </source>
</evidence>
<feature type="transmembrane region" description="Helical" evidence="7">
    <location>
        <begin position="535"/>
        <end position="552"/>
    </location>
</feature>
<evidence type="ECO:0000256" key="3">
    <source>
        <dbReference type="ARBA" id="ARBA00022475"/>
    </source>
</evidence>
<feature type="transmembrane region" description="Helical" evidence="7">
    <location>
        <begin position="653"/>
        <end position="675"/>
    </location>
</feature>
<accession>A0ABV6UNA4</accession>
<reference evidence="9 10" key="1">
    <citation type="submission" date="2024-09" db="EMBL/GenBank/DDBJ databases">
        <authorList>
            <person name="Lee S.D."/>
        </authorList>
    </citation>
    <scope>NUCLEOTIDE SEQUENCE [LARGE SCALE GENOMIC DNA]</scope>
    <source>
        <strain evidence="9 10">N1-5</strain>
    </source>
</reference>
<sequence length="737" mass="75386">MARLAGLAHRRARPLLVLAVVALVAAGALGVGAFGKLQNGGFDDPASPSSRAAQLLDSRFGGTTDLVLLVRPSAGGSVDTPADTAAGRALTVRLRAEPGLTHLASYWDPGTAAATAALRSDDGTAALIVAHVDGSEQQASKTAKALISRYAGVHDGLSVQAGGHRGVNNDVSSQVTKDLALAEGIAVPVTLLLLVLAFGSLVAALLPLVIGVIAILGTFAELDLLGSVTSVSVFAINLTTALGLGLGIDYALLLVSRFREELAAGRETPEALVATVRTAGRTILFSAATVATALAALLVFPPFFLRSFAYAGIGVVAIAALAALIVVPALLAVLGPRVNAGRLPWPRTTPGVASPRWGRLAAAVMRRPVRWALPVLAVLLLGAAPLLGVAFGTPDQRVLPTSAPSRQVADVLAAHFPGNDTTALQVVTDGPVDGAHLDAYARTLSRLPGVGSVSSSAGTFHDGAPVPGVPVPAGYGTASAQRLTLATTDDPHSTAAQNLVDAVRAAPAPVAGVRSYVGGDAAVLVDAKHTIGSRLPYAVGMVAATTFVLLFLFTGSVLQPLRALLLNAISLSAALGAMVWIFQDGHLAGLLGFTAQPMDTSMTVLMFCVAFGLSMDYEVFVTSRIKEMHDAGAAPGEAVTEGLSRTGRIVSTAAGLLAVSFFAFGTSSISFLQMFGIGTGLAVLLDAVLVRGVLVPAVLRLLGDRAWYAPAPLRRLHDRIGLAEAESPGAQPRQRST</sequence>
<evidence type="ECO:0000256" key="5">
    <source>
        <dbReference type="ARBA" id="ARBA00022989"/>
    </source>
</evidence>
<dbReference type="Pfam" id="PF03176">
    <property type="entry name" value="MMPL"/>
    <property type="match status" value="2"/>
</dbReference>
<keyword evidence="4 7" id="KW-0812">Transmembrane</keyword>
<feature type="domain" description="SSD" evidence="8">
    <location>
        <begin position="204"/>
        <end position="333"/>
    </location>
</feature>
<keyword evidence="10" id="KW-1185">Reference proteome</keyword>
<feature type="transmembrane region" description="Helical" evidence="7">
    <location>
        <begin position="681"/>
        <end position="702"/>
    </location>
</feature>
<keyword evidence="3" id="KW-1003">Cell membrane</keyword>
<feature type="transmembrane region" description="Helical" evidence="7">
    <location>
        <begin position="371"/>
        <end position="391"/>
    </location>
</feature>
<gene>
    <name evidence="9" type="ORF">ACEZDJ_16695</name>
</gene>
<feature type="transmembrane region" description="Helical" evidence="7">
    <location>
        <begin position="310"/>
        <end position="334"/>
    </location>
</feature>
<evidence type="ECO:0000259" key="8">
    <source>
        <dbReference type="PROSITE" id="PS50156"/>
    </source>
</evidence>
<protein>
    <submittedName>
        <fullName evidence="9">MMPL family transporter</fullName>
    </submittedName>
</protein>
<proteinExistence type="inferred from homology"/>
<dbReference type="RefSeq" id="WP_037594203.1">
    <property type="nucleotide sequence ID" value="NZ_JBHEZZ010000008.1"/>
</dbReference>
<feature type="transmembrane region" description="Helical" evidence="7">
    <location>
        <begin position="283"/>
        <end position="304"/>
    </location>
</feature>
<dbReference type="PROSITE" id="PS50156">
    <property type="entry name" value="SSD"/>
    <property type="match status" value="1"/>
</dbReference>
<name>A0ABV6UNA4_9ACTN</name>
<dbReference type="Proteomes" id="UP001592528">
    <property type="component" value="Unassembled WGS sequence"/>
</dbReference>
<comment type="caution">
    <text evidence="9">The sequence shown here is derived from an EMBL/GenBank/DDBJ whole genome shotgun (WGS) entry which is preliminary data.</text>
</comment>
<evidence type="ECO:0000256" key="2">
    <source>
        <dbReference type="ARBA" id="ARBA00010157"/>
    </source>
</evidence>
<dbReference type="InterPro" id="IPR050545">
    <property type="entry name" value="Mycobact_MmpL"/>
</dbReference>
<dbReference type="InterPro" id="IPR004869">
    <property type="entry name" value="MMPL_dom"/>
</dbReference>
<dbReference type="PANTHER" id="PTHR33406:SF11">
    <property type="entry name" value="MEMBRANE PROTEIN SCO6666-RELATED"/>
    <property type="match status" value="1"/>
</dbReference>
<feature type="transmembrane region" description="Helical" evidence="7">
    <location>
        <begin position="564"/>
        <end position="582"/>
    </location>
</feature>
<dbReference type="EMBL" id="JBHEZZ010000008">
    <property type="protein sequence ID" value="MFC1402929.1"/>
    <property type="molecule type" value="Genomic_DNA"/>
</dbReference>
<evidence type="ECO:0000256" key="6">
    <source>
        <dbReference type="ARBA" id="ARBA00023136"/>
    </source>
</evidence>
<dbReference type="PANTHER" id="PTHR33406">
    <property type="entry name" value="MEMBRANE PROTEIN MJ1562-RELATED"/>
    <property type="match status" value="1"/>
</dbReference>
<dbReference type="InterPro" id="IPR000731">
    <property type="entry name" value="SSD"/>
</dbReference>
<evidence type="ECO:0000256" key="7">
    <source>
        <dbReference type="SAM" id="Phobius"/>
    </source>
</evidence>